<gene>
    <name evidence="1" type="ORF">D9613_004051</name>
</gene>
<evidence type="ECO:0000313" key="2">
    <source>
        <dbReference type="Proteomes" id="UP000521872"/>
    </source>
</evidence>
<proteinExistence type="predicted"/>
<dbReference type="EMBL" id="JAACJL010000057">
    <property type="protein sequence ID" value="KAF4612254.1"/>
    <property type="molecule type" value="Genomic_DNA"/>
</dbReference>
<evidence type="ECO:0000313" key="1">
    <source>
        <dbReference type="EMBL" id="KAF4612254.1"/>
    </source>
</evidence>
<reference evidence="1 2" key="1">
    <citation type="submission" date="2019-12" db="EMBL/GenBank/DDBJ databases">
        <authorList>
            <person name="Floudas D."/>
            <person name="Bentzer J."/>
            <person name="Ahren D."/>
            <person name="Johansson T."/>
            <person name="Persson P."/>
            <person name="Tunlid A."/>
        </authorList>
    </citation>
    <scope>NUCLEOTIDE SEQUENCE [LARGE SCALE GENOMIC DNA]</scope>
    <source>
        <strain evidence="1 2">CBS 102.39</strain>
    </source>
</reference>
<sequence length="281" mass="31696">MIMIPLSTSLTTTATTSPVQANILLPIEMGSRVFRMGSWASPNTEDGHVPEVEDVYEVRRMLLRWVPAELALNITDDAEYWSCSAFVAVIDSKSSSITEYSGPICCLLTPKLGEWMNLERDKRIIQGEYAGSWTWFEAVIVREFKANVNTAYISEYLEKRGTIRVPLLNEDEETKTFGNEFGQLTTVKNPNETEKDVWHIQRNARASRTERTHQIFWTDDQDPREGPLNESGFVDSTGTGTGAGFVRSLKPTDQIAVIGRAKYRGWENCVKAVEVQVVYSV</sequence>
<accession>A0A8H4VLH9</accession>
<protein>
    <submittedName>
        <fullName evidence="1">Uncharacterized protein</fullName>
    </submittedName>
</protein>
<keyword evidence="2" id="KW-1185">Reference proteome</keyword>
<dbReference type="Proteomes" id="UP000521872">
    <property type="component" value="Unassembled WGS sequence"/>
</dbReference>
<name>A0A8H4VLH9_9AGAR</name>
<dbReference type="AlphaFoldDB" id="A0A8H4VLH9"/>
<organism evidence="1 2">
    <name type="scientific">Agrocybe pediades</name>
    <dbReference type="NCBI Taxonomy" id="84607"/>
    <lineage>
        <taxon>Eukaryota</taxon>
        <taxon>Fungi</taxon>
        <taxon>Dikarya</taxon>
        <taxon>Basidiomycota</taxon>
        <taxon>Agaricomycotina</taxon>
        <taxon>Agaricomycetes</taxon>
        <taxon>Agaricomycetidae</taxon>
        <taxon>Agaricales</taxon>
        <taxon>Agaricineae</taxon>
        <taxon>Strophariaceae</taxon>
        <taxon>Agrocybe</taxon>
    </lineage>
</organism>
<comment type="caution">
    <text evidence="1">The sequence shown here is derived from an EMBL/GenBank/DDBJ whole genome shotgun (WGS) entry which is preliminary data.</text>
</comment>